<evidence type="ECO:0000256" key="6">
    <source>
        <dbReference type="SAM" id="MobiDB-lite"/>
    </source>
</evidence>
<evidence type="ECO:0000256" key="1">
    <source>
        <dbReference type="ARBA" id="ARBA00022723"/>
    </source>
</evidence>
<feature type="domain" description="C2H2-type" evidence="7">
    <location>
        <begin position="314"/>
        <end position="341"/>
    </location>
</feature>
<feature type="domain" description="C2H2-type" evidence="7">
    <location>
        <begin position="370"/>
        <end position="397"/>
    </location>
</feature>
<keyword evidence="4" id="KW-0862">Zinc</keyword>
<keyword evidence="1" id="KW-0479">Metal-binding</keyword>
<dbReference type="PROSITE" id="PS00028">
    <property type="entry name" value="ZINC_FINGER_C2H2_1"/>
    <property type="match status" value="6"/>
</dbReference>
<dbReference type="SUPFAM" id="SSF57667">
    <property type="entry name" value="beta-beta-alpha zinc fingers"/>
    <property type="match status" value="3"/>
</dbReference>
<dbReference type="InterPro" id="IPR036236">
    <property type="entry name" value="Znf_C2H2_sf"/>
</dbReference>
<feature type="region of interest" description="Disordered" evidence="6">
    <location>
        <begin position="151"/>
        <end position="244"/>
    </location>
</feature>
<evidence type="ECO:0000259" key="7">
    <source>
        <dbReference type="PROSITE" id="PS50157"/>
    </source>
</evidence>
<evidence type="ECO:0000256" key="5">
    <source>
        <dbReference type="PROSITE-ProRule" id="PRU00042"/>
    </source>
</evidence>
<dbReference type="PANTHER" id="PTHR14196">
    <property type="entry name" value="ODD-SKIPPED - RELATED"/>
    <property type="match status" value="1"/>
</dbReference>
<dbReference type="InterPro" id="IPR013087">
    <property type="entry name" value="Znf_C2H2_type"/>
</dbReference>
<dbReference type="Gene3D" id="3.30.160.60">
    <property type="entry name" value="Classic Zinc Finger"/>
    <property type="match status" value="6"/>
</dbReference>
<evidence type="ECO:0000256" key="2">
    <source>
        <dbReference type="ARBA" id="ARBA00022737"/>
    </source>
</evidence>
<dbReference type="CDD" id="cd10534">
    <property type="entry name" value="PR-SET_PRDM-like"/>
    <property type="match status" value="1"/>
</dbReference>
<evidence type="ECO:0000313" key="8">
    <source>
        <dbReference type="EMBL" id="KAJ8316390.1"/>
    </source>
</evidence>
<keyword evidence="9" id="KW-1185">Reference proteome</keyword>
<keyword evidence="3 5" id="KW-0863">Zinc-finger</keyword>
<evidence type="ECO:0000256" key="3">
    <source>
        <dbReference type="ARBA" id="ARBA00022771"/>
    </source>
</evidence>
<sequence length="592" mass="67562">MEKIENYNITTRKRFQIKISTTIRYKFGCIDDIISVEDREVRHCNWIRFIKSSTDISSVNMIATRVKDQPVYQTIKLIKPNDEIVVFFDVQDEDQEPEPELVSESVGDGNKTIPLEDDEEELIDPVTTPTINGLITPNIIRDDDCRSRISDVTSGEENEKDDKMQTDNSSPESHCAERNNDNLEHMLYPCPVTSSDDVVTPDNSPEAKTSPSTTSPDNFSSPTTNTDHSLSSDSSPNEMFLSPSDRIIVRRQRERTWLPCEVCQKKFDRPSLLKRHMRTHTGEKPHACDVCNKAFSTSSSLNTHRRIHSGEKPHQCKICGKRFTASSNLYYHKMTHNKEKPHKCNLCSKSFPTPGDLRSHMYVHNGSWPFKCDVCNRGFSKQTNLKNHLLLHTGDRPHECPICGKKFALQCNLKTHLKTHDNVDFQNNCVRCRKRSYISSQTNGLCMNCVDEEESRSKLSKNSTDFSISRLTDSTPKCLSEDSRKFASDFYRPSLTSPQYYDKSPPFSSPSFITSPPQKHAAHSPFQISRMRPTQFTSFPMNNGVISPFGDSLKHFGFAREHFLADGRTYSDEMQSALAHQRMWPGVITNGY</sequence>
<feature type="domain" description="C2H2-type" evidence="7">
    <location>
        <begin position="286"/>
        <end position="313"/>
    </location>
</feature>
<evidence type="ECO:0000256" key="4">
    <source>
        <dbReference type="ARBA" id="ARBA00022833"/>
    </source>
</evidence>
<feature type="region of interest" description="Disordered" evidence="6">
    <location>
        <begin position="93"/>
        <end position="114"/>
    </location>
</feature>
<protein>
    <recommendedName>
        <fullName evidence="7">C2H2-type domain-containing protein</fullName>
    </recommendedName>
</protein>
<feature type="compositionally biased region" description="Polar residues" evidence="6">
    <location>
        <begin position="192"/>
        <end position="237"/>
    </location>
</feature>
<dbReference type="PROSITE" id="PS50157">
    <property type="entry name" value="ZINC_FINGER_C2H2_2"/>
    <property type="match status" value="6"/>
</dbReference>
<comment type="caution">
    <text evidence="8">The sequence shown here is derived from an EMBL/GenBank/DDBJ whole genome shotgun (WGS) entry which is preliminary data.</text>
</comment>
<dbReference type="InterPro" id="IPR046341">
    <property type="entry name" value="SET_dom_sf"/>
</dbReference>
<name>A0ABQ9FJC3_TEGGR</name>
<keyword evidence="2" id="KW-0677">Repeat</keyword>
<accession>A0ABQ9FJC3</accession>
<dbReference type="Pfam" id="PF21549">
    <property type="entry name" value="PRDM2_PR"/>
    <property type="match status" value="1"/>
</dbReference>
<dbReference type="SMART" id="SM00355">
    <property type="entry name" value="ZnF_C2H2"/>
    <property type="match status" value="6"/>
</dbReference>
<gene>
    <name evidence="8" type="ORF">KUTeg_006404</name>
</gene>
<dbReference type="InterPro" id="IPR001214">
    <property type="entry name" value="SET_dom"/>
</dbReference>
<dbReference type="PANTHER" id="PTHR14196:SF12">
    <property type="entry name" value="ZINC FINGER PROTEIN 208-LIKE"/>
    <property type="match status" value="1"/>
</dbReference>
<organism evidence="8 9">
    <name type="scientific">Tegillarca granosa</name>
    <name type="common">Malaysian cockle</name>
    <name type="synonym">Anadara granosa</name>
    <dbReference type="NCBI Taxonomy" id="220873"/>
    <lineage>
        <taxon>Eukaryota</taxon>
        <taxon>Metazoa</taxon>
        <taxon>Spiralia</taxon>
        <taxon>Lophotrochozoa</taxon>
        <taxon>Mollusca</taxon>
        <taxon>Bivalvia</taxon>
        <taxon>Autobranchia</taxon>
        <taxon>Pteriomorphia</taxon>
        <taxon>Arcoida</taxon>
        <taxon>Arcoidea</taxon>
        <taxon>Arcidae</taxon>
        <taxon>Tegillarca</taxon>
    </lineage>
</organism>
<feature type="domain" description="C2H2-type" evidence="7">
    <location>
        <begin position="258"/>
        <end position="285"/>
    </location>
</feature>
<dbReference type="Proteomes" id="UP001217089">
    <property type="component" value="Unassembled WGS sequence"/>
</dbReference>
<feature type="compositionally biased region" description="Basic and acidic residues" evidence="6">
    <location>
        <begin position="174"/>
        <end position="184"/>
    </location>
</feature>
<evidence type="ECO:0000313" key="9">
    <source>
        <dbReference type="Proteomes" id="UP001217089"/>
    </source>
</evidence>
<dbReference type="Gene3D" id="2.170.270.10">
    <property type="entry name" value="SET domain"/>
    <property type="match status" value="1"/>
</dbReference>
<proteinExistence type="predicted"/>
<feature type="domain" description="C2H2-type" evidence="7">
    <location>
        <begin position="342"/>
        <end position="369"/>
    </location>
</feature>
<feature type="domain" description="C2H2-type" evidence="7">
    <location>
        <begin position="398"/>
        <end position="420"/>
    </location>
</feature>
<dbReference type="EMBL" id="JARBDR010000328">
    <property type="protein sequence ID" value="KAJ8316390.1"/>
    <property type="molecule type" value="Genomic_DNA"/>
</dbReference>
<dbReference type="InterPro" id="IPR050717">
    <property type="entry name" value="C2H2-ZF_Transcription_Reg"/>
</dbReference>
<reference evidence="8 9" key="1">
    <citation type="submission" date="2022-12" db="EMBL/GenBank/DDBJ databases">
        <title>Chromosome-level genome of Tegillarca granosa.</title>
        <authorList>
            <person name="Kim J."/>
        </authorList>
    </citation>
    <scope>NUCLEOTIDE SEQUENCE [LARGE SCALE GENOMIC DNA]</scope>
    <source>
        <strain evidence="8">Teg-2019</strain>
        <tissue evidence="8">Adductor muscle</tissue>
    </source>
</reference>
<dbReference type="Pfam" id="PF00096">
    <property type="entry name" value="zf-C2H2"/>
    <property type="match status" value="6"/>
</dbReference>